<reference evidence="2 3" key="1">
    <citation type="submission" date="2019-05" db="EMBL/GenBank/DDBJ databases">
        <authorList>
            <person name="Pankratov T."/>
            <person name="Grouzdev D."/>
        </authorList>
    </citation>
    <scope>NUCLEOTIDE SEQUENCE [LARGE SCALE GENOMIC DNA]</scope>
    <source>
        <strain evidence="2 3">KEBCLARHB70R</strain>
    </source>
</reference>
<proteinExistence type="predicted"/>
<dbReference type="InterPro" id="IPR050275">
    <property type="entry name" value="PGM_Phosphatase"/>
</dbReference>
<organism evidence="2 3">
    <name type="scientific">Lichenicoccus roseus</name>
    <dbReference type="NCBI Taxonomy" id="2683649"/>
    <lineage>
        <taxon>Bacteria</taxon>
        <taxon>Pseudomonadati</taxon>
        <taxon>Pseudomonadota</taxon>
        <taxon>Alphaproteobacteria</taxon>
        <taxon>Acetobacterales</taxon>
        <taxon>Acetobacteraceae</taxon>
        <taxon>Lichenicoccus</taxon>
    </lineage>
</organism>
<gene>
    <name evidence="2" type="ORF">FE263_19650</name>
</gene>
<dbReference type="SUPFAM" id="SSF53254">
    <property type="entry name" value="Phosphoglycerate mutase-like"/>
    <property type="match status" value="1"/>
</dbReference>
<accession>A0A5R9J2T9</accession>
<dbReference type="CDD" id="cd07067">
    <property type="entry name" value="HP_PGM_like"/>
    <property type="match status" value="1"/>
</dbReference>
<dbReference type="RefSeq" id="WP_138327749.1">
    <property type="nucleotide sequence ID" value="NZ_VCDI01000010.1"/>
</dbReference>
<sequence>MALLEPRRYWYLRHGETDWNARGLSQGRSDIPLNETGLAQGERAGRILAEHADRYARIARIVSSPLQRALRTAEIAARDMVQTGHPEVTLRVDPELQEVCFGVQEGQPMGEWYDSWIAGEYTPEGAEPFADLKARAAAAVNRATAGEGVVMIVAHGALFRALRAAMNLPANVRLPNAVPLWLEPGATPDAPWSLTDLSQAA</sequence>
<dbReference type="InterPro" id="IPR013078">
    <property type="entry name" value="His_Pase_superF_clade-1"/>
</dbReference>
<dbReference type="EMBL" id="VCDI01000010">
    <property type="protein sequence ID" value="TLU70807.1"/>
    <property type="molecule type" value="Genomic_DNA"/>
</dbReference>
<dbReference type="PANTHER" id="PTHR48100:SF59">
    <property type="entry name" value="ADENOSYLCOBALAMIN_ALPHA-RIBAZOLE PHOSPHATASE"/>
    <property type="match status" value="1"/>
</dbReference>
<feature type="binding site" evidence="1">
    <location>
        <begin position="13"/>
        <end position="20"/>
    </location>
    <ligand>
        <name>substrate</name>
    </ligand>
</feature>
<evidence type="ECO:0000313" key="3">
    <source>
        <dbReference type="Proteomes" id="UP000305654"/>
    </source>
</evidence>
<dbReference type="SMART" id="SM00855">
    <property type="entry name" value="PGAM"/>
    <property type="match status" value="1"/>
</dbReference>
<dbReference type="GO" id="GO:0005737">
    <property type="term" value="C:cytoplasm"/>
    <property type="evidence" value="ECO:0007669"/>
    <property type="project" value="TreeGrafter"/>
</dbReference>
<dbReference type="InterPro" id="IPR029033">
    <property type="entry name" value="His_PPase_superfam"/>
</dbReference>
<dbReference type="GO" id="GO:0016791">
    <property type="term" value="F:phosphatase activity"/>
    <property type="evidence" value="ECO:0007669"/>
    <property type="project" value="TreeGrafter"/>
</dbReference>
<dbReference type="OrthoDB" id="9781415at2"/>
<protein>
    <submittedName>
        <fullName evidence="2">Histidine phosphatase family protein</fullName>
    </submittedName>
</protein>
<evidence type="ECO:0000256" key="1">
    <source>
        <dbReference type="PIRSR" id="PIRSR613078-2"/>
    </source>
</evidence>
<dbReference type="AlphaFoldDB" id="A0A5R9J2T9"/>
<dbReference type="Pfam" id="PF00300">
    <property type="entry name" value="His_Phos_1"/>
    <property type="match status" value="1"/>
</dbReference>
<feature type="binding site" evidence="1">
    <location>
        <position position="68"/>
    </location>
    <ligand>
        <name>substrate</name>
    </ligand>
</feature>
<evidence type="ECO:0000313" key="2">
    <source>
        <dbReference type="EMBL" id="TLU70807.1"/>
    </source>
</evidence>
<dbReference type="Proteomes" id="UP000305654">
    <property type="component" value="Unassembled WGS sequence"/>
</dbReference>
<dbReference type="PANTHER" id="PTHR48100">
    <property type="entry name" value="BROAD-SPECIFICITY PHOSPHATASE YOR283W-RELATED"/>
    <property type="match status" value="1"/>
</dbReference>
<keyword evidence="3" id="KW-1185">Reference proteome</keyword>
<dbReference type="Gene3D" id="3.40.50.1240">
    <property type="entry name" value="Phosphoglycerate mutase-like"/>
    <property type="match status" value="1"/>
</dbReference>
<name>A0A5R9J2T9_9PROT</name>
<comment type="caution">
    <text evidence="2">The sequence shown here is derived from an EMBL/GenBank/DDBJ whole genome shotgun (WGS) entry which is preliminary data.</text>
</comment>